<name>A0AAN8W0R6_9MAGN</name>
<feature type="repeat" description="PPR" evidence="2">
    <location>
        <begin position="403"/>
        <end position="437"/>
    </location>
</feature>
<dbReference type="Pfam" id="PF13041">
    <property type="entry name" value="PPR_2"/>
    <property type="match status" value="2"/>
</dbReference>
<dbReference type="InterPro" id="IPR002885">
    <property type="entry name" value="PPR_rpt"/>
</dbReference>
<evidence type="ECO:0000313" key="4">
    <source>
        <dbReference type="Proteomes" id="UP001370490"/>
    </source>
</evidence>
<dbReference type="Pfam" id="PF12854">
    <property type="entry name" value="PPR_1"/>
    <property type="match status" value="1"/>
</dbReference>
<dbReference type="PANTHER" id="PTHR47942:SF16">
    <property type="entry name" value="PENTATRICOPEPTIDE REPEAT DOMAIN CONTAINING PROTEIN-RELATED"/>
    <property type="match status" value="1"/>
</dbReference>
<comment type="caution">
    <text evidence="3">The sequence shown here is derived from an EMBL/GenBank/DDBJ whole genome shotgun (WGS) entry which is preliminary data.</text>
</comment>
<evidence type="ECO:0000256" key="2">
    <source>
        <dbReference type="PROSITE-ProRule" id="PRU00708"/>
    </source>
</evidence>
<protein>
    <submittedName>
        <fullName evidence="3">Pentatricopeptide repeat</fullName>
    </submittedName>
</protein>
<feature type="repeat" description="PPR" evidence="2">
    <location>
        <begin position="368"/>
        <end position="402"/>
    </location>
</feature>
<dbReference type="Pfam" id="PF01535">
    <property type="entry name" value="PPR"/>
    <property type="match status" value="2"/>
</dbReference>
<dbReference type="AlphaFoldDB" id="A0AAN8W0R6"/>
<reference evidence="3 4" key="1">
    <citation type="submission" date="2023-12" db="EMBL/GenBank/DDBJ databases">
        <title>A high-quality genome assembly for Dillenia turbinata (Dilleniales).</title>
        <authorList>
            <person name="Chanderbali A."/>
        </authorList>
    </citation>
    <scope>NUCLEOTIDE SEQUENCE [LARGE SCALE GENOMIC DNA]</scope>
    <source>
        <strain evidence="3">LSX21</strain>
        <tissue evidence="3">Leaf</tissue>
    </source>
</reference>
<feature type="repeat" description="PPR" evidence="2">
    <location>
        <begin position="140"/>
        <end position="174"/>
    </location>
</feature>
<dbReference type="EMBL" id="JBAMMX010000004">
    <property type="protein sequence ID" value="KAK6943270.1"/>
    <property type="molecule type" value="Genomic_DNA"/>
</dbReference>
<dbReference type="NCBIfam" id="TIGR00756">
    <property type="entry name" value="PPR"/>
    <property type="match status" value="7"/>
</dbReference>
<dbReference type="Pfam" id="PF13812">
    <property type="entry name" value="PPR_3"/>
    <property type="match status" value="1"/>
</dbReference>
<dbReference type="SUPFAM" id="SSF81901">
    <property type="entry name" value="HCP-like"/>
    <property type="match status" value="1"/>
</dbReference>
<gene>
    <name evidence="3" type="ORF">RJ641_028647</name>
</gene>
<dbReference type="Proteomes" id="UP001370490">
    <property type="component" value="Unassembled WGS sequence"/>
</dbReference>
<feature type="repeat" description="PPR" evidence="2">
    <location>
        <begin position="298"/>
        <end position="332"/>
    </location>
</feature>
<dbReference type="Gene3D" id="1.25.40.10">
    <property type="entry name" value="Tetratricopeptide repeat domain"/>
    <property type="match status" value="4"/>
</dbReference>
<evidence type="ECO:0000256" key="1">
    <source>
        <dbReference type="ARBA" id="ARBA00022737"/>
    </source>
</evidence>
<keyword evidence="1" id="KW-0677">Repeat</keyword>
<dbReference type="InterPro" id="IPR051222">
    <property type="entry name" value="PPR/CCM1_RNA-binding"/>
</dbReference>
<proteinExistence type="predicted"/>
<sequence>MMLTKRVPLFLRLSISQCLTITGQRTKLLNPRLSHSDSKEFPVLTNLVSSGVEIIELVKERSRDWDQDQESMILVYNSALIDLVNKAFNLLKAMMGDDDGTPQPDTTSFNILIDGLCEHNMLDLAVGLVKNMVDNGYKRNLLIYNNLINALCNSDRVEECYELLREMKESGREDVVGALDLVKEMRVYGHEPWIKHCTMLARRLCRRGQAEEASNFLANMAQEGFLPDMIAYSATIDGFFKIKKVDEGLKLFRDLCGRGYCPDVVAYNTLINGFCKAKRMSESQDIFNEMIEKGLAPSVITYNVLVDGWCKGGDMEQAIHWLSKMVGEGQTPNVITYTTIIDGLCSNGRPNDALLLWNEMVGKGCLPNRVTYMAIIYGLCKCSKPDTALHYLDEMEKKEMKPDTYVYVALVSAFMSESNPGLAFQILKKLIDDGSFPEPCDKNYAPLKEATLQLSKDPRTSLNIQMLISKGRLPTNFSSLDMASEDDTESDPRA</sequence>
<organism evidence="3 4">
    <name type="scientific">Dillenia turbinata</name>
    <dbReference type="NCBI Taxonomy" id="194707"/>
    <lineage>
        <taxon>Eukaryota</taxon>
        <taxon>Viridiplantae</taxon>
        <taxon>Streptophyta</taxon>
        <taxon>Embryophyta</taxon>
        <taxon>Tracheophyta</taxon>
        <taxon>Spermatophyta</taxon>
        <taxon>Magnoliopsida</taxon>
        <taxon>eudicotyledons</taxon>
        <taxon>Gunneridae</taxon>
        <taxon>Pentapetalae</taxon>
        <taxon>Dilleniales</taxon>
        <taxon>Dilleniaceae</taxon>
        <taxon>Dillenia</taxon>
    </lineage>
</organism>
<feature type="repeat" description="PPR" evidence="2">
    <location>
        <begin position="228"/>
        <end position="262"/>
    </location>
</feature>
<evidence type="ECO:0000313" key="3">
    <source>
        <dbReference type="EMBL" id="KAK6943270.1"/>
    </source>
</evidence>
<accession>A0AAN8W0R6</accession>
<dbReference type="InterPro" id="IPR011990">
    <property type="entry name" value="TPR-like_helical_dom_sf"/>
</dbReference>
<keyword evidence="4" id="KW-1185">Reference proteome</keyword>
<feature type="repeat" description="PPR" evidence="2">
    <location>
        <begin position="263"/>
        <end position="297"/>
    </location>
</feature>
<feature type="repeat" description="PPR" evidence="2">
    <location>
        <begin position="105"/>
        <end position="139"/>
    </location>
</feature>
<dbReference type="PANTHER" id="PTHR47942">
    <property type="entry name" value="TETRATRICOPEPTIDE REPEAT (TPR)-LIKE SUPERFAMILY PROTEIN-RELATED"/>
    <property type="match status" value="1"/>
</dbReference>
<feature type="repeat" description="PPR" evidence="2">
    <location>
        <begin position="333"/>
        <end position="367"/>
    </location>
</feature>
<dbReference type="PROSITE" id="PS51375">
    <property type="entry name" value="PPR"/>
    <property type="match status" value="8"/>
</dbReference>